<evidence type="ECO:0000256" key="1">
    <source>
        <dbReference type="SAM" id="Phobius"/>
    </source>
</evidence>
<evidence type="ECO:0000313" key="2">
    <source>
        <dbReference type="EMBL" id="QQP90265.1"/>
    </source>
</evidence>
<evidence type="ECO:0000313" key="3">
    <source>
        <dbReference type="Proteomes" id="UP000595197"/>
    </source>
</evidence>
<feature type="transmembrane region" description="Helical" evidence="1">
    <location>
        <begin position="47"/>
        <end position="64"/>
    </location>
</feature>
<proteinExistence type="predicted"/>
<feature type="transmembrane region" description="Helical" evidence="1">
    <location>
        <begin position="251"/>
        <end position="272"/>
    </location>
</feature>
<dbReference type="Proteomes" id="UP000595197">
    <property type="component" value="Chromosome"/>
</dbReference>
<keyword evidence="1" id="KW-1133">Transmembrane helix</keyword>
<feature type="transmembrane region" description="Helical" evidence="1">
    <location>
        <begin position="15"/>
        <end position="40"/>
    </location>
</feature>
<dbReference type="EMBL" id="CP067420">
    <property type="protein sequence ID" value="QQP90265.1"/>
    <property type="molecule type" value="Genomic_DNA"/>
</dbReference>
<dbReference type="NCBIfam" id="NF037970">
    <property type="entry name" value="vanZ_1"/>
    <property type="match status" value="1"/>
</dbReference>
<name>A0ABX7B7A7_9PROT</name>
<keyword evidence="1" id="KW-0472">Membrane</keyword>
<dbReference type="RefSeq" id="WP_201077247.1">
    <property type="nucleotide sequence ID" value="NZ_CP067420.1"/>
</dbReference>
<gene>
    <name evidence="2" type="ORF">IGS68_03115</name>
</gene>
<protein>
    <submittedName>
        <fullName evidence="2">VanZ family protein</fullName>
    </submittedName>
</protein>
<keyword evidence="3" id="KW-1185">Reference proteome</keyword>
<accession>A0ABX7B7A7</accession>
<feature type="transmembrane region" description="Helical" evidence="1">
    <location>
        <begin position="220"/>
        <end position="239"/>
    </location>
</feature>
<organism evidence="2 3">
    <name type="scientific">Skermanella cutis</name>
    <dbReference type="NCBI Taxonomy" id="2775420"/>
    <lineage>
        <taxon>Bacteria</taxon>
        <taxon>Pseudomonadati</taxon>
        <taxon>Pseudomonadota</taxon>
        <taxon>Alphaproteobacteria</taxon>
        <taxon>Rhodospirillales</taxon>
        <taxon>Azospirillaceae</taxon>
        <taxon>Skermanella</taxon>
    </lineage>
</organism>
<reference evidence="2" key="1">
    <citation type="submission" date="2021-02" db="EMBL/GenBank/DDBJ databases">
        <title>Skermanella TT6 skin isolate.</title>
        <authorList>
            <person name="Lee K."/>
            <person name="Ganzorig M."/>
        </authorList>
    </citation>
    <scope>NUCLEOTIDE SEQUENCE</scope>
    <source>
        <strain evidence="2">TT6</strain>
    </source>
</reference>
<feature type="transmembrane region" description="Helical" evidence="1">
    <location>
        <begin position="76"/>
        <end position="95"/>
    </location>
</feature>
<sequence length="273" mass="28281">MTTDSPRTVPAGRHLYPAAALLVVLYVNTFEIWGMLVGFLGGERAGLVPFAALLGALGCVPWLVRGRGRIGLRPGALIAAAALIAFGLLITDPAFPAKRIHVPQYLLLALVLRRALSDHVGGGALTGTAVLFTLLFGIHDEMLQGLHPNRTYGLRDMAVNGVSGAAGALLAAGIGLWTGPAVPFRPDRRTGAAAAALACAVLFLVLHLVDHRGTPPPVWLGLPVVATGLALLAAGRAAAASPAVRHAATAFAWITLPLALYPVMPHVAPLVFN</sequence>
<feature type="transmembrane region" description="Helical" evidence="1">
    <location>
        <begin position="158"/>
        <end position="178"/>
    </location>
</feature>
<feature type="transmembrane region" description="Helical" evidence="1">
    <location>
        <begin position="190"/>
        <end position="208"/>
    </location>
</feature>
<feature type="transmembrane region" description="Helical" evidence="1">
    <location>
        <begin position="116"/>
        <end position="138"/>
    </location>
</feature>
<keyword evidence="1" id="KW-0812">Transmembrane</keyword>